<dbReference type="EMBL" id="SIHI01000025">
    <property type="protein sequence ID" value="TWT47044.1"/>
    <property type="molecule type" value="Genomic_DNA"/>
</dbReference>
<proteinExistence type="predicted"/>
<comment type="caution">
    <text evidence="2">The sequence shown here is derived from an EMBL/GenBank/DDBJ whole genome shotgun (WGS) entry which is preliminary data.</text>
</comment>
<dbReference type="Proteomes" id="UP000317243">
    <property type="component" value="Unassembled WGS sequence"/>
</dbReference>
<reference evidence="2 3" key="1">
    <citation type="submission" date="2019-02" db="EMBL/GenBank/DDBJ databases">
        <title>Deep-cultivation of Planctomycetes and their phenomic and genomic characterization uncovers novel biology.</title>
        <authorList>
            <person name="Wiegand S."/>
            <person name="Jogler M."/>
            <person name="Boedeker C."/>
            <person name="Pinto D."/>
            <person name="Vollmers J."/>
            <person name="Rivas-Marin E."/>
            <person name="Kohn T."/>
            <person name="Peeters S.H."/>
            <person name="Heuer A."/>
            <person name="Rast P."/>
            <person name="Oberbeckmann S."/>
            <person name="Bunk B."/>
            <person name="Jeske O."/>
            <person name="Meyerdierks A."/>
            <person name="Storesund J.E."/>
            <person name="Kallscheuer N."/>
            <person name="Luecker S."/>
            <person name="Lage O.M."/>
            <person name="Pohl T."/>
            <person name="Merkel B.J."/>
            <person name="Hornburger P."/>
            <person name="Mueller R.-W."/>
            <person name="Bruemmer F."/>
            <person name="Labrenz M."/>
            <person name="Spormann A.M."/>
            <person name="Op Den Camp H."/>
            <person name="Overmann J."/>
            <person name="Amann R."/>
            <person name="Jetten M.S.M."/>
            <person name="Mascher T."/>
            <person name="Medema M.H."/>
            <person name="Devos D.P."/>
            <person name="Kaster A.-K."/>
            <person name="Ovreas L."/>
            <person name="Rohde M."/>
            <person name="Galperin M.Y."/>
            <person name="Jogler C."/>
        </authorList>
    </citation>
    <scope>NUCLEOTIDE SEQUENCE [LARGE SCALE GENOMIC DNA]</scope>
    <source>
        <strain evidence="2 3">KOR42</strain>
    </source>
</reference>
<feature type="transmembrane region" description="Helical" evidence="1">
    <location>
        <begin position="152"/>
        <end position="171"/>
    </location>
</feature>
<protein>
    <recommendedName>
        <fullName evidence="4">DUF456 domain-containing protein</fullName>
    </recommendedName>
</protein>
<sequence>MVYVYINVLFIANFCSWGTTLLMGPGNWLILFFSALYAYLLPLDLQPRVSWTVVGVLAVLAILGEILESAAGAAGVTRLGGTRRGALYSIVGAFIGTFTGAMMGVPIPFIGSVVAAVFGGALGAFGGAYLGERERLHGDRFAIGKGAFWGRLLGTFGKLIVGAIMLALVTVDSIF</sequence>
<gene>
    <name evidence="2" type="ORF">KOR42_42410</name>
</gene>
<dbReference type="RefSeq" id="WP_146511620.1">
    <property type="nucleotide sequence ID" value="NZ_SIHI01000025.1"/>
</dbReference>
<dbReference type="OrthoDB" id="215610at2"/>
<feature type="transmembrane region" description="Helical" evidence="1">
    <location>
        <begin position="52"/>
        <end position="74"/>
    </location>
</feature>
<name>A0A5C5W8V7_9PLAN</name>
<organism evidence="2 3">
    <name type="scientific">Thalassoglobus neptunius</name>
    <dbReference type="NCBI Taxonomy" id="1938619"/>
    <lineage>
        <taxon>Bacteria</taxon>
        <taxon>Pseudomonadati</taxon>
        <taxon>Planctomycetota</taxon>
        <taxon>Planctomycetia</taxon>
        <taxon>Planctomycetales</taxon>
        <taxon>Planctomycetaceae</taxon>
        <taxon>Thalassoglobus</taxon>
    </lineage>
</organism>
<keyword evidence="1" id="KW-1133">Transmembrane helix</keyword>
<evidence type="ECO:0000313" key="3">
    <source>
        <dbReference type="Proteomes" id="UP000317243"/>
    </source>
</evidence>
<accession>A0A5C5W8V7</accession>
<dbReference type="InterPro" id="IPR007403">
    <property type="entry name" value="DUF456"/>
</dbReference>
<keyword evidence="1" id="KW-0812">Transmembrane</keyword>
<keyword evidence="1" id="KW-0472">Membrane</keyword>
<dbReference type="AlphaFoldDB" id="A0A5C5W8V7"/>
<evidence type="ECO:0000313" key="2">
    <source>
        <dbReference type="EMBL" id="TWT47044.1"/>
    </source>
</evidence>
<evidence type="ECO:0000256" key="1">
    <source>
        <dbReference type="SAM" id="Phobius"/>
    </source>
</evidence>
<dbReference type="Pfam" id="PF04306">
    <property type="entry name" value="DUF456"/>
    <property type="match status" value="1"/>
</dbReference>
<feature type="transmembrane region" description="Helical" evidence="1">
    <location>
        <begin position="86"/>
        <end position="103"/>
    </location>
</feature>
<evidence type="ECO:0008006" key="4">
    <source>
        <dbReference type="Google" id="ProtNLM"/>
    </source>
</evidence>
<keyword evidence="3" id="KW-1185">Reference proteome</keyword>
<feature type="transmembrane region" description="Helical" evidence="1">
    <location>
        <begin position="109"/>
        <end position="131"/>
    </location>
</feature>